<keyword evidence="4" id="KW-1185">Reference proteome</keyword>
<dbReference type="EMBL" id="CP036425">
    <property type="protein sequence ID" value="QDU33195.1"/>
    <property type="molecule type" value="Genomic_DNA"/>
</dbReference>
<dbReference type="AlphaFoldDB" id="A0A517YSI7"/>
<dbReference type="Pfam" id="PF18164">
    <property type="entry name" value="GNAT_C"/>
    <property type="match status" value="1"/>
</dbReference>
<dbReference type="Proteomes" id="UP000317369">
    <property type="component" value="Chromosome"/>
</dbReference>
<dbReference type="Gene3D" id="3.40.630.120">
    <property type="match status" value="1"/>
</dbReference>
<dbReference type="RefSeq" id="WP_145075928.1">
    <property type="nucleotide sequence ID" value="NZ_CP036425.1"/>
</dbReference>
<dbReference type="InterPro" id="IPR041273">
    <property type="entry name" value="NAT_N"/>
</dbReference>
<evidence type="ECO:0000259" key="2">
    <source>
        <dbReference type="Pfam" id="PF18164"/>
    </source>
</evidence>
<feature type="domain" description="N-acyltransferase N-terminal" evidence="1">
    <location>
        <begin position="49"/>
        <end position="178"/>
    </location>
</feature>
<reference evidence="3 4" key="1">
    <citation type="submission" date="2019-02" db="EMBL/GenBank/DDBJ databases">
        <title>Deep-cultivation of Planctomycetes and their phenomic and genomic characterization uncovers novel biology.</title>
        <authorList>
            <person name="Wiegand S."/>
            <person name="Jogler M."/>
            <person name="Boedeker C."/>
            <person name="Pinto D."/>
            <person name="Vollmers J."/>
            <person name="Rivas-Marin E."/>
            <person name="Kohn T."/>
            <person name="Peeters S.H."/>
            <person name="Heuer A."/>
            <person name="Rast P."/>
            <person name="Oberbeckmann S."/>
            <person name="Bunk B."/>
            <person name="Jeske O."/>
            <person name="Meyerdierks A."/>
            <person name="Storesund J.E."/>
            <person name="Kallscheuer N."/>
            <person name="Luecker S."/>
            <person name="Lage O.M."/>
            <person name="Pohl T."/>
            <person name="Merkel B.J."/>
            <person name="Hornburger P."/>
            <person name="Mueller R.-W."/>
            <person name="Bruemmer F."/>
            <person name="Labrenz M."/>
            <person name="Spormann A.M."/>
            <person name="Op den Camp H."/>
            <person name="Overmann J."/>
            <person name="Amann R."/>
            <person name="Jetten M.S.M."/>
            <person name="Mascher T."/>
            <person name="Medema M.H."/>
            <person name="Devos D.P."/>
            <person name="Kaster A.-K."/>
            <person name="Ovreas L."/>
            <person name="Rohde M."/>
            <person name="Galperin M.Y."/>
            <person name="Jogler C."/>
        </authorList>
    </citation>
    <scope>NUCLEOTIDE SEQUENCE [LARGE SCALE GENOMIC DNA]</scope>
    <source>
        <strain evidence="3 4">KS4</strain>
    </source>
</reference>
<dbReference type="KEGG" id="pcor:KS4_12400"/>
<evidence type="ECO:0000259" key="1">
    <source>
        <dbReference type="Pfam" id="PF18082"/>
    </source>
</evidence>
<gene>
    <name evidence="3" type="ORF">KS4_12400</name>
</gene>
<dbReference type="Pfam" id="PF18082">
    <property type="entry name" value="NAT_N"/>
    <property type="match status" value="1"/>
</dbReference>
<accession>A0A517YSI7</accession>
<dbReference type="OrthoDB" id="9786803at2"/>
<name>A0A517YSI7_9BACT</name>
<dbReference type="InterPro" id="IPR041644">
    <property type="entry name" value="GNAT_C"/>
</dbReference>
<evidence type="ECO:0000313" key="3">
    <source>
        <dbReference type="EMBL" id="QDU33195.1"/>
    </source>
</evidence>
<organism evidence="3 4">
    <name type="scientific">Poriferisphaera corsica</name>
    <dbReference type="NCBI Taxonomy" id="2528020"/>
    <lineage>
        <taxon>Bacteria</taxon>
        <taxon>Pseudomonadati</taxon>
        <taxon>Planctomycetota</taxon>
        <taxon>Phycisphaerae</taxon>
        <taxon>Phycisphaerales</taxon>
        <taxon>Phycisphaeraceae</taxon>
        <taxon>Poriferisphaera</taxon>
    </lineage>
</organism>
<protein>
    <submittedName>
        <fullName evidence="3">Uncharacterized protein</fullName>
    </submittedName>
</protein>
<proteinExistence type="predicted"/>
<evidence type="ECO:0000313" key="4">
    <source>
        <dbReference type="Proteomes" id="UP000317369"/>
    </source>
</evidence>
<feature type="domain" description="GNAT-like C-terminal" evidence="2">
    <location>
        <begin position="181"/>
        <end position="356"/>
    </location>
</feature>
<sequence length="364" mass="42922">MADKLLNIDEAFTTLDLNSKTYLPWRVRWDESSAAYDSDRLVIFDEAATRERCKWLGYDDDYAAQIISHREEMLQNKAMMQLLWHIFYCMSHPTNPMPANYDTSVNLPESLGHQGEMFYIYLYLCLVEHPIAMAEARDVPEQITRDTLYDIVRWTKFNSEDKKRLALTQGVWLNHHIGGRIHTIGRLQHERRACDYAAILARDPETGKLNAYREDEYDQVRGEIYLQKDDPIISIHIPRSGAMDHEACTQSFVDAKHFLKMHYPEFQPKAYCCFSWLTNPLWSEYLSATSNVRKFVERYHYYPLPDREDTGLWYWLYQTWKPHENLDDAPQESSVQKAFIKHLKSGKKWMVSGGYILPEEIPDK</sequence>